<organism evidence="7 8">
    <name type="scientific">Anaplasma platys</name>
    <dbReference type="NCBI Taxonomy" id="949"/>
    <lineage>
        <taxon>Bacteria</taxon>
        <taxon>Pseudomonadati</taxon>
        <taxon>Pseudomonadota</taxon>
        <taxon>Alphaproteobacteria</taxon>
        <taxon>Rickettsiales</taxon>
        <taxon>Anaplasmataceae</taxon>
        <taxon>Anaplasma</taxon>
    </lineage>
</organism>
<dbReference type="Gene3D" id="1.10.150.130">
    <property type="match status" value="1"/>
</dbReference>
<name>A0A858PXK5_9RICK</name>
<keyword evidence="2 4" id="KW-0238">DNA-binding</keyword>
<dbReference type="PANTHER" id="PTHR30349">
    <property type="entry name" value="PHAGE INTEGRASE-RELATED"/>
    <property type="match status" value="1"/>
</dbReference>
<dbReference type="Gene3D" id="1.10.443.10">
    <property type="entry name" value="Intergrase catalytic core"/>
    <property type="match status" value="1"/>
</dbReference>
<keyword evidence="3" id="KW-0233">DNA recombination</keyword>
<evidence type="ECO:0000256" key="3">
    <source>
        <dbReference type="ARBA" id="ARBA00023172"/>
    </source>
</evidence>
<feature type="domain" description="Core-binding (CB)" evidence="6">
    <location>
        <begin position="4"/>
        <end position="92"/>
    </location>
</feature>
<dbReference type="InterPro" id="IPR050090">
    <property type="entry name" value="Tyrosine_recombinase_XerCD"/>
</dbReference>
<evidence type="ECO:0000313" key="8">
    <source>
        <dbReference type="Proteomes" id="UP000500930"/>
    </source>
</evidence>
<dbReference type="Proteomes" id="UP000500930">
    <property type="component" value="Chromosome"/>
</dbReference>
<feature type="domain" description="Tyr recombinase" evidence="5">
    <location>
        <begin position="113"/>
        <end position="295"/>
    </location>
</feature>
<gene>
    <name evidence="7" type="primary">xerD_2</name>
    <name evidence="7" type="ORF">ANPL_00925</name>
</gene>
<sequence length="306" mass="35218">MEAKNTATVVRDWVCWLCEEKGYSAHTVSAYERDIKGFLASLDDDQVALPDLGEVGMSEFRHWIALRCREGKQPQSNARALSVVRNFYRYLYYKHGIKNNFPAVITSPISRRRLPKVLEKSQILEIIDESVSSDWSSRRDIAIVALLYGCGLRISEAVGLRFGNIEQEVLKICGKGKKERIIPLMPWVVKLLWEYVEDCPFHVGKTRGKDVIVFLGVKGQPLDRTYFAHRMKVLRRKMGLPECTTPHALRHSFATHMFLEGADIRVIQELLGHENLSTTQIYTHLDHKNVIENYRGFHPHSVKKDK</sequence>
<keyword evidence="1" id="KW-0229">DNA integration</keyword>
<evidence type="ECO:0000256" key="4">
    <source>
        <dbReference type="PROSITE-ProRule" id="PRU01248"/>
    </source>
</evidence>
<dbReference type="InterPro" id="IPR011010">
    <property type="entry name" value="DNA_brk_join_enz"/>
</dbReference>
<dbReference type="KEGG" id="aplt:ANPL_00925"/>
<dbReference type="RefSeq" id="WP_169192938.1">
    <property type="nucleotide sequence ID" value="NZ_CP046391.1"/>
</dbReference>
<dbReference type="EMBL" id="CP046391">
    <property type="protein sequence ID" value="QJC27298.1"/>
    <property type="molecule type" value="Genomic_DNA"/>
</dbReference>
<evidence type="ECO:0000313" key="7">
    <source>
        <dbReference type="EMBL" id="QJC27298.1"/>
    </source>
</evidence>
<evidence type="ECO:0000256" key="1">
    <source>
        <dbReference type="ARBA" id="ARBA00022908"/>
    </source>
</evidence>
<dbReference type="PROSITE" id="PS51898">
    <property type="entry name" value="TYR_RECOMBINASE"/>
    <property type="match status" value="1"/>
</dbReference>
<reference evidence="7 8" key="1">
    <citation type="journal article" date="2020" name="Pathogens">
        <title>First Whole Genome Sequence of Anaplasma platys, an Obligate Intracellular Rickettsial Pathogen of Dogs.</title>
        <authorList>
            <person name="Llanes A."/>
            <person name="Rajeev S."/>
        </authorList>
    </citation>
    <scope>NUCLEOTIDE SEQUENCE [LARGE SCALE GENOMIC DNA]</scope>
    <source>
        <strain evidence="7 8">S3</strain>
    </source>
</reference>
<dbReference type="GO" id="GO:0003677">
    <property type="term" value="F:DNA binding"/>
    <property type="evidence" value="ECO:0007669"/>
    <property type="project" value="UniProtKB-UniRule"/>
</dbReference>
<dbReference type="Pfam" id="PF00589">
    <property type="entry name" value="Phage_integrase"/>
    <property type="match status" value="1"/>
</dbReference>
<dbReference type="AlphaFoldDB" id="A0A858PXK5"/>
<dbReference type="InterPro" id="IPR044068">
    <property type="entry name" value="CB"/>
</dbReference>
<dbReference type="GO" id="GO:0006310">
    <property type="term" value="P:DNA recombination"/>
    <property type="evidence" value="ECO:0007669"/>
    <property type="project" value="UniProtKB-KW"/>
</dbReference>
<proteinExistence type="predicted"/>
<dbReference type="InterPro" id="IPR002104">
    <property type="entry name" value="Integrase_catalytic"/>
</dbReference>
<evidence type="ECO:0000259" key="5">
    <source>
        <dbReference type="PROSITE" id="PS51898"/>
    </source>
</evidence>
<dbReference type="InterPro" id="IPR013762">
    <property type="entry name" value="Integrase-like_cat_sf"/>
</dbReference>
<dbReference type="PROSITE" id="PS51900">
    <property type="entry name" value="CB"/>
    <property type="match status" value="1"/>
</dbReference>
<evidence type="ECO:0000256" key="2">
    <source>
        <dbReference type="ARBA" id="ARBA00023125"/>
    </source>
</evidence>
<dbReference type="InterPro" id="IPR004107">
    <property type="entry name" value="Integrase_SAM-like_N"/>
</dbReference>
<dbReference type="InterPro" id="IPR010998">
    <property type="entry name" value="Integrase_recombinase_N"/>
</dbReference>
<dbReference type="PANTHER" id="PTHR30349:SF90">
    <property type="entry name" value="TYROSINE RECOMBINASE XERD"/>
    <property type="match status" value="1"/>
</dbReference>
<dbReference type="GO" id="GO:0015074">
    <property type="term" value="P:DNA integration"/>
    <property type="evidence" value="ECO:0007669"/>
    <property type="project" value="UniProtKB-KW"/>
</dbReference>
<accession>A0A858PXK5</accession>
<keyword evidence="8" id="KW-1185">Reference proteome</keyword>
<dbReference type="SUPFAM" id="SSF56349">
    <property type="entry name" value="DNA breaking-rejoining enzymes"/>
    <property type="match status" value="1"/>
</dbReference>
<evidence type="ECO:0000259" key="6">
    <source>
        <dbReference type="PROSITE" id="PS51900"/>
    </source>
</evidence>
<dbReference type="Pfam" id="PF02899">
    <property type="entry name" value="Phage_int_SAM_1"/>
    <property type="match status" value="1"/>
</dbReference>
<protein>
    <submittedName>
        <fullName evidence="7">Tyrosine recombinase XerD</fullName>
    </submittedName>
</protein>